<dbReference type="Pfam" id="PF08020">
    <property type="entry name" value="DUF1706"/>
    <property type="match status" value="1"/>
</dbReference>
<evidence type="ECO:0000313" key="2">
    <source>
        <dbReference type="Proteomes" id="UP000289996"/>
    </source>
</evidence>
<organism evidence="1 2">
    <name type="scientific">Lactiplantibacillus mudanjiangensis</name>
    <dbReference type="NCBI Taxonomy" id="1296538"/>
    <lineage>
        <taxon>Bacteria</taxon>
        <taxon>Bacillati</taxon>
        <taxon>Bacillota</taxon>
        <taxon>Bacilli</taxon>
        <taxon>Lactobacillales</taxon>
        <taxon>Lactobacillaceae</taxon>
        <taxon>Lactiplantibacillus</taxon>
    </lineage>
</organism>
<evidence type="ECO:0000313" key="1">
    <source>
        <dbReference type="EMBL" id="VDG26725.1"/>
    </source>
</evidence>
<sequence length="64" mass="7360">MTRPTTKAELIEASQTQYAALLALIQTMPTAKQLADFTFEVPNETAVHWQRDRNVRDVISHLYE</sequence>
<dbReference type="AlphaFoldDB" id="A0A660E1S5"/>
<protein>
    <submittedName>
        <fullName evidence="1">DfsB family protein [Lactobacillus apis]</fullName>
    </submittedName>
</protein>
<keyword evidence="2" id="KW-1185">Reference proteome</keyword>
<reference evidence="1 2" key="1">
    <citation type="submission" date="2018-11" db="EMBL/GenBank/DDBJ databases">
        <authorList>
            <person name="Wuyts S."/>
        </authorList>
    </citation>
    <scope>NUCLEOTIDE SEQUENCE [LARGE SCALE GENOMIC DNA]</scope>
    <source>
        <strain evidence="1">Lactobacillus mudanjiangensis AMBF249</strain>
    </source>
</reference>
<dbReference type="Gene3D" id="1.20.120.450">
    <property type="entry name" value="dinb family like domain"/>
    <property type="match status" value="1"/>
</dbReference>
<proteinExistence type="predicted"/>
<dbReference type="InterPro" id="IPR012550">
    <property type="entry name" value="DUF1706"/>
</dbReference>
<accession>A0A660E1S5</accession>
<dbReference type="InterPro" id="IPR034660">
    <property type="entry name" value="DinB/YfiT-like"/>
</dbReference>
<gene>
    <name evidence="1" type="ORF">MUDAN_MDHGFNIF_00129</name>
</gene>
<dbReference type="EMBL" id="UYIG01000001">
    <property type="protein sequence ID" value="VDG26725.1"/>
    <property type="molecule type" value="Genomic_DNA"/>
</dbReference>
<dbReference type="Proteomes" id="UP000289996">
    <property type="component" value="Unassembled WGS sequence"/>
</dbReference>
<name>A0A660E1S5_9LACO</name>